<protein>
    <recommendedName>
        <fullName evidence="5">HMG box domain-containing protein</fullName>
    </recommendedName>
</protein>
<keyword evidence="7" id="KW-1185">Reference proteome</keyword>
<feature type="domain" description="HMG box" evidence="5">
    <location>
        <begin position="165"/>
        <end position="238"/>
    </location>
</feature>
<feature type="compositionally biased region" description="Basic and acidic residues" evidence="4">
    <location>
        <begin position="64"/>
        <end position="80"/>
    </location>
</feature>
<feature type="region of interest" description="Disordered" evidence="4">
    <location>
        <begin position="1"/>
        <end position="109"/>
    </location>
</feature>
<dbReference type="GO" id="GO:0003677">
    <property type="term" value="F:DNA binding"/>
    <property type="evidence" value="ECO:0007669"/>
    <property type="project" value="UniProtKB-UniRule"/>
</dbReference>
<dbReference type="GO" id="GO:0005634">
    <property type="term" value="C:nucleus"/>
    <property type="evidence" value="ECO:0007669"/>
    <property type="project" value="UniProtKB-UniRule"/>
</dbReference>
<dbReference type="EMBL" id="JAEFCI010002161">
    <property type="protein sequence ID" value="KAG5462424.1"/>
    <property type="molecule type" value="Genomic_DNA"/>
</dbReference>
<dbReference type="InterPro" id="IPR054414">
    <property type="entry name" value="Ccdc124/Oxs1_C"/>
</dbReference>
<accession>A0A8H7ZZX5</accession>
<dbReference type="InterPro" id="IPR036910">
    <property type="entry name" value="HMG_box_dom_sf"/>
</dbReference>
<evidence type="ECO:0000313" key="7">
    <source>
        <dbReference type="Proteomes" id="UP000673691"/>
    </source>
</evidence>
<proteinExistence type="inferred from homology"/>
<dbReference type="Pfam" id="PF06244">
    <property type="entry name" value="Ccdc124"/>
    <property type="match status" value="1"/>
</dbReference>
<dbReference type="GO" id="GO:0006366">
    <property type="term" value="P:transcription by RNA polymerase II"/>
    <property type="evidence" value="ECO:0007669"/>
    <property type="project" value="TreeGrafter"/>
</dbReference>
<dbReference type="PANTHER" id="PTHR21680">
    <property type="entry name" value="COILED-COIL DOMAIN-CONTAINING PROTEIN 124"/>
    <property type="match status" value="1"/>
</dbReference>
<dbReference type="InterPro" id="IPR010422">
    <property type="entry name" value="Ccdc124/Oxs1"/>
</dbReference>
<dbReference type="Pfam" id="PF22048">
    <property type="entry name" value="LSO1_2-like"/>
    <property type="match status" value="1"/>
</dbReference>
<dbReference type="AlphaFoldDB" id="A0A8H7ZZX5"/>
<evidence type="ECO:0000256" key="3">
    <source>
        <dbReference type="PROSITE-ProRule" id="PRU00267"/>
    </source>
</evidence>
<dbReference type="Proteomes" id="UP000673691">
    <property type="component" value="Unassembled WGS sequence"/>
</dbReference>
<name>A0A8H7ZZX5_9FUNG</name>
<evidence type="ECO:0000259" key="5">
    <source>
        <dbReference type="PROSITE" id="PS50118"/>
    </source>
</evidence>
<feature type="DNA-binding region" description="HMG box" evidence="3">
    <location>
        <begin position="165"/>
        <end position="238"/>
    </location>
</feature>
<dbReference type="GO" id="GO:0003713">
    <property type="term" value="F:transcription coactivator activity"/>
    <property type="evidence" value="ECO:0007669"/>
    <property type="project" value="TreeGrafter"/>
</dbReference>
<evidence type="ECO:0000256" key="4">
    <source>
        <dbReference type="SAM" id="MobiDB-lite"/>
    </source>
</evidence>
<evidence type="ECO:0000313" key="6">
    <source>
        <dbReference type="EMBL" id="KAG5462424.1"/>
    </source>
</evidence>
<evidence type="ECO:0000256" key="1">
    <source>
        <dbReference type="ARBA" id="ARBA00008296"/>
    </source>
</evidence>
<keyword evidence="3" id="KW-0238">DNA-binding</keyword>
<dbReference type="InterPro" id="IPR054413">
    <property type="entry name" value="LSO1/2"/>
</dbReference>
<comment type="similarity">
    <text evidence="1">Belongs to the CCDC124 family.</text>
</comment>
<sequence>MPSLLFGQADEFAPETHFVRAPPPTPRHRPLFSSTVLSPSFPRSRFRGSEDADWAVGSKSNSKKAAEEEKRRLAQARKAEASAQLASEESELAKYKPKPKKAEKRAAQVEKFTESLKKDVPEFSASNIDDAIDLLTLDNHSSTGFGGAGGGPGAAAGDKLDRHPERRAKAAYNTWLERELPDAKAENPGLRLSQLKEMLWKRWQKSPENPLNAENAIAYNATKNEEREKIQAKKREVEQRLRVK</sequence>
<dbReference type="SUPFAM" id="SSF47095">
    <property type="entry name" value="HMG-box"/>
    <property type="match status" value="1"/>
</dbReference>
<comment type="caution">
    <text evidence="6">The sequence shown here is derived from an EMBL/GenBank/DDBJ whole genome shotgun (WGS) entry which is preliminary data.</text>
</comment>
<evidence type="ECO:0000256" key="2">
    <source>
        <dbReference type="ARBA" id="ARBA00023054"/>
    </source>
</evidence>
<dbReference type="PROSITE" id="PS50118">
    <property type="entry name" value="HMG_BOX_2"/>
    <property type="match status" value="1"/>
</dbReference>
<gene>
    <name evidence="6" type="ORF">BJ554DRAFT_5243</name>
</gene>
<dbReference type="OrthoDB" id="76412at2759"/>
<reference evidence="6 7" key="1">
    <citation type="journal article" name="Sci. Rep.">
        <title>Genome-scale phylogenetic analyses confirm Olpidium as the closest living zoosporic fungus to the non-flagellated, terrestrial fungi.</title>
        <authorList>
            <person name="Chang Y."/>
            <person name="Rochon D."/>
            <person name="Sekimoto S."/>
            <person name="Wang Y."/>
            <person name="Chovatia M."/>
            <person name="Sandor L."/>
            <person name="Salamov A."/>
            <person name="Grigoriev I.V."/>
            <person name="Stajich J.E."/>
            <person name="Spatafora J.W."/>
        </authorList>
    </citation>
    <scope>NUCLEOTIDE SEQUENCE [LARGE SCALE GENOMIC DNA]</scope>
    <source>
        <strain evidence="6">S191</strain>
    </source>
</reference>
<dbReference type="PANTHER" id="PTHR21680:SF0">
    <property type="entry name" value="COILED-COIL DOMAIN-CONTAINING PROTEIN 124"/>
    <property type="match status" value="1"/>
</dbReference>
<keyword evidence="2" id="KW-0175">Coiled coil</keyword>
<organism evidence="6 7">
    <name type="scientific">Olpidium bornovanus</name>
    <dbReference type="NCBI Taxonomy" id="278681"/>
    <lineage>
        <taxon>Eukaryota</taxon>
        <taxon>Fungi</taxon>
        <taxon>Fungi incertae sedis</taxon>
        <taxon>Olpidiomycota</taxon>
        <taxon>Olpidiomycotina</taxon>
        <taxon>Olpidiomycetes</taxon>
        <taxon>Olpidiales</taxon>
        <taxon>Olpidiaceae</taxon>
        <taxon>Olpidium</taxon>
    </lineage>
</organism>
<keyword evidence="3" id="KW-0539">Nucleus</keyword>
<dbReference type="InterPro" id="IPR009071">
    <property type="entry name" value="HMG_box_dom"/>
</dbReference>